<feature type="chain" id="PRO_5024399986" description="Porin family protein" evidence="1">
    <location>
        <begin position="31"/>
        <end position="271"/>
    </location>
</feature>
<dbReference type="InterPro" id="IPR011250">
    <property type="entry name" value="OMP/PagP_B-barrel"/>
</dbReference>
<accession>A0A5N3PEQ4</accession>
<dbReference type="EMBL" id="VCMV01000007">
    <property type="protein sequence ID" value="KAB0268191.1"/>
    <property type="molecule type" value="Genomic_DNA"/>
</dbReference>
<dbReference type="RefSeq" id="WP_150942749.1">
    <property type="nucleotide sequence ID" value="NZ_VCMV01000007.1"/>
</dbReference>
<name>A0A5N3PEQ4_9HYPH</name>
<evidence type="ECO:0000313" key="2">
    <source>
        <dbReference type="EMBL" id="KAB0268191.1"/>
    </source>
</evidence>
<organism evidence="2 3">
    <name type="scientific">Microvirga brassicacearum</name>
    <dbReference type="NCBI Taxonomy" id="2580413"/>
    <lineage>
        <taxon>Bacteria</taxon>
        <taxon>Pseudomonadati</taxon>
        <taxon>Pseudomonadota</taxon>
        <taxon>Alphaproteobacteria</taxon>
        <taxon>Hyphomicrobiales</taxon>
        <taxon>Methylobacteriaceae</taxon>
        <taxon>Microvirga</taxon>
    </lineage>
</organism>
<feature type="signal peptide" evidence="1">
    <location>
        <begin position="1"/>
        <end position="30"/>
    </location>
</feature>
<dbReference type="SUPFAM" id="SSF56925">
    <property type="entry name" value="OMPA-like"/>
    <property type="match status" value="1"/>
</dbReference>
<comment type="caution">
    <text evidence="2">The sequence shown here is derived from an EMBL/GenBank/DDBJ whole genome shotgun (WGS) entry which is preliminary data.</text>
</comment>
<gene>
    <name evidence="2" type="ORF">FEZ63_06110</name>
</gene>
<dbReference type="OrthoDB" id="6555107at2"/>
<dbReference type="AlphaFoldDB" id="A0A5N3PEQ4"/>
<keyword evidence="3" id="KW-1185">Reference proteome</keyword>
<dbReference type="PROSITE" id="PS51257">
    <property type="entry name" value="PROKAR_LIPOPROTEIN"/>
    <property type="match status" value="1"/>
</dbReference>
<proteinExistence type="predicted"/>
<keyword evidence="1" id="KW-0732">Signal</keyword>
<evidence type="ECO:0000313" key="3">
    <source>
        <dbReference type="Proteomes" id="UP000325684"/>
    </source>
</evidence>
<sequence length="271" mass="28785">MFVGKNAIAIFTVLSGVATGSCAFGVSALAADPIVVKQVAPAVVADTWSIQVTPYFWMAGLKGPVRVGPRLPQVEVDQSFSDIFDDLDGAFTGLAVVRYGRFGFSADLSYTGTTTAVPTPSPMFGRGHISEEVFFATVAGSYTVLENSNGSLDVMGGIRIWSWDSALELPLAGLGISLNASQDKSWVDPVIGLKGRINLTDKFFLVGYGDIGGFAGGSDYTWQLLGTIGYQATENIALSAGYRHLAVKYEDKGYERDVAFSGPILGATFKF</sequence>
<protein>
    <recommendedName>
        <fullName evidence="4">Porin family protein</fullName>
    </recommendedName>
</protein>
<dbReference type="Proteomes" id="UP000325684">
    <property type="component" value="Unassembled WGS sequence"/>
</dbReference>
<evidence type="ECO:0000256" key="1">
    <source>
        <dbReference type="SAM" id="SignalP"/>
    </source>
</evidence>
<reference evidence="2 3" key="1">
    <citation type="journal article" date="2019" name="Microorganisms">
        <title>Genome Insights into the Novel Species Microvirga brassicacearum, a Rapeseed Endophyte with Biotechnological Potential.</title>
        <authorList>
            <person name="Jimenez-Gomez A."/>
            <person name="Saati-Santamaria Z."/>
            <person name="Igual J.M."/>
            <person name="Rivas R."/>
            <person name="Mateos P.F."/>
            <person name="Garcia-Fraile P."/>
        </authorList>
    </citation>
    <scope>NUCLEOTIDE SEQUENCE [LARGE SCALE GENOMIC DNA]</scope>
    <source>
        <strain evidence="2 3">CDVBN77</strain>
    </source>
</reference>
<evidence type="ECO:0008006" key="4">
    <source>
        <dbReference type="Google" id="ProtNLM"/>
    </source>
</evidence>